<name>A0A1I2RQ39_9BACL</name>
<dbReference type="AlphaFoldDB" id="A0A1I2RQ39"/>
<dbReference type="EMBL" id="FOOK01000033">
    <property type="protein sequence ID" value="SFG42784.1"/>
    <property type="molecule type" value="Genomic_DNA"/>
</dbReference>
<feature type="transmembrane region" description="Helical" evidence="1">
    <location>
        <begin position="48"/>
        <end position="72"/>
    </location>
</feature>
<dbReference type="Proteomes" id="UP000198661">
    <property type="component" value="Unassembled WGS sequence"/>
</dbReference>
<organism evidence="2 3">
    <name type="scientific">Planifilum fulgidum</name>
    <dbReference type="NCBI Taxonomy" id="201973"/>
    <lineage>
        <taxon>Bacteria</taxon>
        <taxon>Bacillati</taxon>
        <taxon>Bacillota</taxon>
        <taxon>Bacilli</taxon>
        <taxon>Bacillales</taxon>
        <taxon>Thermoactinomycetaceae</taxon>
        <taxon>Planifilum</taxon>
    </lineage>
</organism>
<keyword evidence="1" id="KW-0472">Membrane</keyword>
<reference evidence="2 3" key="1">
    <citation type="submission" date="2016-10" db="EMBL/GenBank/DDBJ databases">
        <authorList>
            <person name="de Groot N.N."/>
        </authorList>
    </citation>
    <scope>NUCLEOTIDE SEQUENCE [LARGE SCALE GENOMIC DNA]</scope>
    <source>
        <strain evidence="2 3">DSM 44945</strain>
    </source>
</reference>
<keyword evidence="1" id="KW-0812">Transmembrane</keyword>
<evidence type="ECO:0000313" key="2">
    <source>
        <dbReference type="EMBL" id="SFG42784.1"/>
    </source>
</evidence>
<protein>
    <submittedName>
        <fullName evidence="2">Uncharacterized protein</fullName>
    </submittedName>
</protein>
<sequence>MIILHNVPFLWTKDPSIKVYGYNLIENLNDIFNRSLNNWQVCIKPENIYLLIHIDIIFLQLLQDVLIIYYLFLTWYSVEINFPDKPIQRNIFFKFF</sequence>
<proteinExistence type="predicted"/>
<evidence type="ECO:0000256" key="1">
    <source>
        <dbReference type="SAM" id="Phobius"/>
    </source>
</evidence>
<keyword evidence="3" id="KW-1185">Reference proteome</keyword>
<gene>
    <name evidence="2" type="ORF">SAMN04488025_13313</name>
</gene>
<evidence type="ECO:0000313" key="3">
    <source>
        <dbReference type="Proteomes" id="UP000198661"/>
    </source>
</evidence>
<keyword evidence="1" id="KW-1133">Transmembrane helix</keyword>
<accession>A0A1I2RQ39</accession>